<evidence type="ECO:0000256" key="4">
    <source>
        <dbReference type="ARBA" id="ARBA00021741"/>
    </source>
</evidence>
<keyword evidence="9" id="KW-0677">Repeat</keyword>
<dbReference type="PANTHER" id="PTHR10791:SF112">
    <property type="entry name" value="SUGAR TRANSPORTER SWEET1"/>
    <property type="match status" value="1"/>
</dbReference>
<dbReference type="Proteomes" id="UP000829291">
    <property type="component" value="Chromosome 2"/>
</dbReference>
<evidence type="ECO:0000313" key="14">
    <source>
        <dbReference type="Proteomes" id="UP000829291"/>
    </source>
</evidence>
<dbReference type="InterPro" id="IPR047664">
    <property type="entry name" value="SWEET"/>
</dbReference>
<feature type="transmembrane region" description="Helical" evidence="13">
    <location>
        <begin position="158"/>
        <end position="179"/>
    </location>
</feature>
<dbReference type="GeneID" id="107218095"/>
<dbReference type="GO" id="GO:0000139">
    <property type="term" value="C:Golgi membrane"/>
    <property type="evidence" value="ECO:0007669"/>
    <property type="project" value="UniProtKB-SubCell"/>
</dbReference>
<dbReference type="GO" id="GO:0051119">
    <property type="term" value="F:sugar transmembrane transporter activity"/>
    <property type="evidence" value="ECO:0007669"/>
    <property type="project" value="InterPro"/>
</dbReference>
<dbReference type="Gene3D" id="1.20.1280.290">
    <property type="match status" value="2"/>
</dbReference>
<evidence type="ECO:0000256" key="6">
    <source>
        <dbReference type="ARBA" id="ARBA00022475"/>
    </source>
</evidence>
<name>A0A6J0B8M6_NEOLC</name>
<gene>
    <name evidence="15" type="primary">LOC107218095</name>
</gene>
<dbReference type="OrthoDB" id="409725at2759"/>
<keyword evidence="10 13" id="KW-1133">Transmembrane helix</keyword>
<reference evidence="15" key="1">
    <citation type="submission" date="2025-08" db="UniProtKB">
        <authorList>
            <consortium name="RefSeq"/>
        </authorList>
    </citation>
    <scope>IDENTIFICATION</scope>
    <source>
        <tissue evidence="15">Thorax and Abdomen</tissue>
    </source>
</reference>
<evidence type="ECO:0000256" key="2">
    <source>
        <dbReference type="ARBA" id="ARBA00004653"/>
    </source>
</evidence>
<evidence type="ECO:0000256" key="10">
    <source>
        <dbReference type="ARBA" id="ARBA00022989"/>
    </source>
</evidence>
<dbReference type="InterPro" id="IPR004316">
    <property type="entry name" value="SWEET_rpt"/>
</dbReference>
<evidence type="ECO:0000256" key="1">
    <source>
        <dbReference type="ARBA" id="ARBA00004651"/>
    </source>
</evidence>
<evidence type="ECO:0000256" key="12">
    <source>
        <dbReference type="ARBA" id="ARBA00023136"/>
    </source>
</evidence>
<dbReference type="GO" id="GO:0005886">
    <property type="term" value="C:plasma membrane"/>
    <property type="evidence" value="ECO:0007669"/>
    <property type="project" value="UniProtKB-SubCell"/>
</dbReference>
<feature type="transmembrane region" description="Helical" evidence="13">
    <location>
        <begin position="6"/>
        <end position="29"/>
    </location>
</feature>
<sequence length="219" mass="24348">MIGLEFKEFIAVTASVSTILQFLAGILVCRKYIRNGTTGEASGLAFVTCFTSCSLALRYGMLIGDQTIIVVNIFGISLQLLYVLVFMSYSMKKSLTLKQLSAAVIFVISVYLYSQYEIDEVQARRIVGFLSSGLAIAFFASPLSMLAHVMRVKSAETLPFPIILSSLIVSFQWLLYGYLLNDGFIVIPNFLGCVLSLFQLSLFILYPGRYPDQIHLTQL</sequence>
<keyword evidence="14" id="KW-1185">Reference proteome</keyword>
<keyword evidence="5" id="KW-0813">Transport</keyword>
<evidence type="ECO:0000313" key="15">
    <source>
        <dbReference type="RefSeq" id="XP_015511330.1"/>
    </source>
</evidence>
<dbReference type="Pfam" id="PF03083">
    <property type="entry name" value="MtN3_slv"/>
    <property type="match status" value="2"/>
</dbReference>
<evidence type="ECO:0000256" key="9">
    <source>
        <dbReference type="ARBA" id="ARBA00022737"/>
    </source>
</evidence>
<proteinExistence type="inferred from homology"/>
<dbReference type="FunCoup" id="A0A6J0B8M6">
    <property type="interactions" value="279"/>
</dbReference>
<feature type="transmembrane region" description="Helical" evidence="13">
    <location>
        <begin position="126"/>
        <end position="146"/>
    </location>
</feature>
<accession>A0A6J0B8M6</accession>
<feature type="transmembrane region" description="Helical" evidence="13">
    <location>
        <begin position="97"/>
        <end position="114"/>
    </location>
</feature>
<evidence type="ECO:0000256" key="7">
    <source>
        <dbReference type="ARBA" id="ARBA00022597"/>
    </source>
</evidence>
<comment type="subcellular location">
    <subcellularLocation>
        <location evidence="1">Cell membrane</location>
        <topology evidence="1">Multi-pass membrane protein</topology>
    </subcellularLocation>
    <subcellularLocation>
        <location evidence="2">Golgi apparatus membrane</location>
        <topology evidence="2">Multi-pass membrane protein</topology>
    </subcellularLocation>
</comment>
<dbReference type="InParanoid" id="A0A6J0B8M6"/>
<evidence type="ECO:0000256" key="8">
    <source>
        <dbReference type="ARBA" id="ARBA00022692"/>
    </source>
</evidence>
<evidence type="ECO:0000256" key="3">
    <source>
        <dbReference type="ARBA" id="ARBA00007809"/>
    </source>
</evidence>
<feature type="transmembrane region" description="Helical" evidence="13">
    <location>
        <begin position="67"/>
        <end position="85"/>
    </location>
</feature>
<evidence type="ECO:0000256" key="13">
    <source>
        <dbReference type="SAM" id="Phobius"/>
    </source>
</evidence>
<dbReference type="FunFam" id="1.20.1280.290:FF:000004">
    <property type="entry name" value="Sugar transporter SWEET"/>
    <property type="match status" value="1"/>
</dbReference>
<evidence type="ECO:0000256" key="11">
    <source>
        <dbReference type="ARBA" id="ARBA00023034"/>
    </source>
</evidence>
<keyword evidence="7 15" id="KW-0762">Sugar transport</keyword>
<keyword evidence="8 13" id="KW-0812">Transmembrane</keyword>
<organism evidence="15">
    <name type="scientific">Neodiprion lecontei</name>
    <name type="common">Redheaded pine sawfly</name>
    <dbReference type="NCBI Taxonomy" id="441921"/>
    <lineage>
        <taxon>Eukaryota</taxon>
        <taxon>Metazoa</taxon>
        <taxon>Ecdysozoa</taxon>
        <taxon>Arthropoda</taxon>
        <taxon>Hexapoda</taxon>
        <taxon>Insecta</taxon>
        <taxon>Pterygota</taxon>
        <taxon>Neoptera</taxon>
        <taxon>Endopterygota</taxon>
        <taxon>Hymenoptera</taxon>
        <taxon>Tenthredinoidea</taxon>
        <taxon>Diprionidae</taxon>
        <taxon>Diprioninae</taxon>
        <taxon>Neodiprion</taxon>
    </lineage>
</organism>
<dbReference type="KEGG" id="nlo:107218095"/>
<comment type="similarity">
    <text evidence="3">Belongs to the SWEET sugar transporter family.</text>
</comment>
<dbReference type="AlphaFoldDB" id="A0A6J0B8M6"/>
<feature type="transmembrane region" description="Helical" evidence="13">
    <location>
        <begin position="185"/>
        <end position="206"/>
    </location>
</feature>
<protein>
    <recommendedName>
        <fullName evidence="4">Sugar transporter SWEET1</fullName>
    </recommendedName>
</protein>
<keyword evidence="11" id="KW-0333">Golgi apparatus</keyword>
<keyword evidence="6" id="KW-1003">Cell membrane</keyword>
<dbReference type="PANTHER" id="PTHR10791">
    <property type="entry name" value="RAG1-ACTIVATING PROTEIN 1"/>
    <property type="match status" value="1"/>
</dbReference>
<keyword evidence="12 13" id="KW-0472">Membrane</keyword>
<dbReference type="CTD" id="35773"/>
<dbReference type="RefSeq" id="XP_015511330.1">
    <property type="nucleotide sequence ID" value="XM_015655844.2"/>
</dbReference>
<evidence type="ECO:0000256" key="5">
    <source>
        <dbReference type="ARBA" id="ARBA00022448"/>
    </source>
</evidence>